<dbReference type="OrthoDB" id="10260567at2759"/>
<evidence type="ECO:0000259" key="10">
    <source>
        <dbReference type="Pfam" id="PF23145"/>
    </source>
</evidence>
<evidence type="ECO:0000256" key="4">
    <source>
        <dbReference type="ARBA" id="ARBA00022737"/>
    </source>
</evidence>
<dbReference type="GO" id="GO:0097730">
    <property type="term" value="C:non-motile cilium"/>
    <property type="evidence" value="ECO:0007669"/>
    <property type="project" value="TreeGrafter"/>
</dbReference>
<evidence type="ECO:0000313" key="15">
    <source>
        <dbReference type="EMBL" id="GFR34092.1"/>
    </source>
</evidence>
<dbReference type="GO" id="GO:0035721">
    <property type="term" value="P:intraciliary retrograde transport"/>
    <property type="evidence" value="ECO:0007669"/>
    <property type="project" value="TreeGrafter"/>
</dbReference>
<dbReference type="Proteomes" id="UP000887116">
    <property type="component" value="Unassembled WGS sequence"/>
</dbReference>
<dbReference type="InterPro" id="IPR036322">
    <property type="entry name" value="WD40_repeat_dom_sf"/>
</dbReference>
<dbReference type="InterPro" id="IPR015943">
    <property type="entry name" value="WD40/YVTN_repeat-like_dom_sf"/>
</dbReference>
<evidence type="ECO:0000256" key="2">
    <source>
        <dbReference type="ARBA" id="ARBA00022490"/>
    </source>
</evidence>
<evidence type="ECO:0000259" key="11">
    <source>
        <dbReference type="Pfam" id="PF23387"/>
    </source>
</evidence>
<dbReference type="Pfam" id="PF23145">
    <property type="entry name" value="Zf_2nd_IFT121"/>
    <property type="match status" value="1"/>
</dbReference>
<keyword evidence="4" id="KW-0677">Repeat</keyword>
<dbReference type="Pfam" id="PF23390">
    <property type="entry name" value="Beta-prop_WDR35_2nd"/>
    <property type="match status" value="2"/>
</dbReference>
<protein>
    <submittedName>
        <fullName evidence="15">WD repeat-containing protein 35</fullName>
    </submittedName>
</protein>
<comment type="caution">
    <text evidence="15">The sequence shown here is derived from an EMBL/GenBank/DDBJ whole genome shotgun (WGS) entry which is preliminary data.</text>
</comment>
<accession>A0A8X6M6R4</accession>
<dbReference type="InterPro" id="IPR057361">
    <property type="entry name" value="TPR_WDR35"/>
</dbReference>
<gene>
    <name evidence="15" type="primary">Wdr35</name>
    <name evidence="15" type="ORF">TNCT_172971</name>
</gene>
<keyword evidence="7" id="KW-0206">Cytoskeleton</keyword>
<dbReference type="SUPFAM" id="SSF50978">
    <property type="entry name" value="WD40 repeat-like"/>
    <property type="match status" value="1"/>
</dbReference>
<keyword evidence="5" id="KW-0970">Cilium biogenesis/degradation</keyword>
<sequence>MQCYMSKKIALPKSINMKSIAWNKTHGYIACGGEGGLLKVLKLESRREITASVVNSSSLSTNQSLEGHTGNVSLVQWNEPYQKLTSCDTNGFIMVWMEHKGVWYEEMVNNRQKSLVRGMAWSHDGQKICITYDDGVIIVGSVDGNRIWGKELKGLNLTCVEWSPDGRFLLLGCNNGEVHIYEFGGAFVGKVPISYSNDSKKKDLFIISWFKKQKDYDVPSLAIVFESGYIHLLKNENDSSPAVIDTGLIISCLEWNFNGSIIAVAGKKEKITHPDDKSHEVKFFNAYGEILYILRFAGNICGLSWEGNGQRIALAVDCYIFFATIRPYYKWCYFSNTLAYAFNKSQDRKESTIMFWNSNTKEKHIKLVKNLFSLTSCGDFCCIATKSDDISNEFSLVVCNAIGSPIDSCNIGIEPYELCMNSSDVFAAARNSFCKFHFHSPKSKSLMQFTSEKPGLSEERCIVYDFLDVSKNYSDDYKNINTKPLCCMTCSDVLLVVGDFNGCFFLYTLPKVNLCYIIQNSQFGMPSKITVNCTSEILACINIYGEISFHLISDINTLIFKKNPNTLSTHSSMKGSKQSGSEFETQFFKVKESDLSMEPNGLLDKRDGEENSNFSQTSFFGSHQVKWSNRKELSDSLKSSIGEKTDSGSKMIGDHRNKSGRSKLIDSFRAKNLSPVVSKPLEFDRKCAWDIQFASDDSQMCAVMDKMRMYIYRGAEPEEPMTCSAYMCVFKDLEVKAVKLTDLMENPDEPEDGYFFKNDVKSLRDTRNLISNVGLKDGAQFIEENPHPRLWQLLAEGALLKMDFSTAESAFVRCKDYQGIQFVKSILDINNETVKKAEVQAYFKNYEEVDRIYLTTDRLMSAIDLHRILGNSFRVIELLKKGDFLEVSEEAWNGVADYYFDRQLWNEAVNYYEKAHNEVQIAECYYMLEDYAGLERLLNDLPENHKLLPELGSMFSSVGMCEQAVSAYVKCNKLNAAIECCTTLNQWKMAISLAQKYDIKDVDSLLSQYAGYLKQEKSIFNVVELYKKACKFLHAALLLYKFVKDLPEKRKDSLLLRKIFVLVGILVEEYKSNRKVSNFDRSDITDLGISLEEEIALQNIAPRLIDDPWRGAKAYHFFMLAQKHLYQGYMDAAMKTALHVREYEDILNLEDIYSLLALSSCANRAFATCSSALMKLESLETISTEERSKYETLAAEIFVKHPPKDSRSNTVHCRGCVESIPDWYTSCPNCNLNFPVCVASGRPIMNPSLQWTCLQCHHSAFKQEMLTRSCCALCHCTLLIPV</sequence>
<dbReference type="GO" id="GO:1905515">
    <property type="term" value="P:non-motile cilium assembly"/>
    <property type="evidence" value="ECO:0007669"/>
    <property type="project" value="TreeGrafter"/>
</dbReference>
<evidence type="ECO:0000256" key="5">
    <source>
        <dbReference type="ARBA" id="ARBA00022794"/>
    </source>
</evidence>
<keyword evidence="8" id="KW-0966">Cell projection</keyword>
<dbReference type="PIRSF" id="PIRSF037536">
    <property type="entry name" value="WD_repeat_p35"/>
    <property type="match status" value="1"/>
</dbReference>
<dbReference type="InterPro" id="IPR057979">
    <property type="entry name" value="TPR_IFT121"/>
</dbReference>
<dbReference type="GO" id="GO:0061512">
    <property type="term" value="P:protein localization to cilium"/>
    <property type="evidence" value="ECO:0007669"/>
    <property type="project" value="TreeGrafter"/>
</dbReference>
<evidence type="ECO:0000259" key="13">
    <source>
        <dbReference type="Pfam" id="PF24797"/>
    </source>
</evidence>
<evidence type="ECO:0000256" key="3">
    <source>
        <dbReference type="ARBA" id="ARBA00022574"/>
    </source>
</evidence>
<organism evidence="15 16">
    <name type="scientific">Trichonephila clavata</name>
    <name type="common">Joro spider</name>
    <name type="synonym">Nephila clavata</name>
    <dbReference type="NCBI Taxonomy" id="2740835"/>
    <lineage>
        <taxon>Eukaryota</taxon>
        <taxon>Metazoa</taxon>
        <taxon>Ecdysozoa</taxon>
        <taxon>Arthropoda</taxon>
        <taxon>Chelicerata</taxon>
        <taxon>Arachnida</taxon>
        <taxon>Araneae</taxon>
        <taxon>Araneomorphae</taxon>
        <taxon>Entelegynae</taxon>
        <taxon>Araneoidea</taxon>
        <taxon>Nephilidae</taxon>
        <taxon>Trichonephila</taxon>
    </lineage>
</organism>
<dbReference type="SMART" id="SM00320">
    <property type="entry name" value="WD40"/>
    <property type="match status" value="4"/>
</dbReference>
<comment type="subcellular location">
    <subcellularLocation>
        <location evidence="1">Cytoplasm</location>
        <location evidence="1">Cytoskeleton</location>
        <location evidence="1">Cilium basal body</location>
    </subcellularLocation>
</comment>
<dbReference type="GO" id="GO:0030991">
    <property type="term" value="C:intraciliary transport particle A"/>
    <property type="evidence" value="ECO:0007669"/>
    <property type="project" value="TreeGrafter"/>
</dbReference>
<dbReference type="InterPro" id="IPR011990">
    <property type="entry name" value="TPR-like_helical_dom_sf"/>
</dbReference>
<dbReference type="Pfam" id="PF25768">
    <property type="entry name" value="TPR_IFT121"/>
    <property type="match status" value="1"/>
</dbReference>
<proteinExistence type="predicted"/>
<name>A0A8X6M6R4_TRICU</name>
<feature type="domain" description="IFT80/172/WDR35 TPR" evidence="11">
    <location>
        <begin position="790"/>
        <end position="879"/>
    </location>
</feature>
<dbReference type="InterPro" id="IPR017233">
    <property type="entry name" value="WDR35"/>
</dbReference>
<dbReference type="InterPro" id="IPR056170">
    <property type="entry name" value="Znf_IFT121-like"/>
</dbReference>
<evidence type="ECO:0000259" key="12">
    <source>
        <dbReference type="Pfam" id="PF23390"/>
    </source>
</evidence>
<dbReference type="InterPro" id="IPR056158">
    <property type="entry name" value="Beta-prop_IFT121_2nd"/>
</dbReference>
<feature type="domain" description="IFT121-like TPR repeats" evidence="14">
    <location>
        <begin position="1106"/>
        <end position="1205"/>
    </location>
</feature>
<evidence type="ECO:0000256" key="7">
    <source>
        <dbReference type="ARBA" id="ARBA00023212"/>
    </source>
</evidence>
<keyword evidence="6" id="KW-0969">Cilium</keyword>
<feature type="domain" description="IFT121 second beta-propeller" evidence="12">
    <location>
        <begin position="331"/>
        <end position="554"/>
    </location>
</feature>
<dbReference type="InterPro" id="IPR039857">
    <property type="entry name" value="Ift122/121"/>
</dbReference>
<keyword evidence="16" id="KW-1185">Reference proteome</keyword>
<dbReference type="PROSITE" id="PS50082">
    <property type="entry name" value="WD_REPEATS_2"/>
    <property type="match status" value="1"/>
</dbReference>
<dbReference type="InterPro" id="IPR056159">
    <property type="entry name" value="Beta-prop_IFT121_TULP_N"/>
</dbReference>
<dbReference type="InterPro" id="IPR056157">
    <property type="entry name" value="TPR_IFT80_172_dom"/>
</dbReference>
<evidence type="ECO:0000256" key="6">
    <source>
        <dbReference type="ARBA" id="ARBA00023069"/>
    </source>
</evidence>
<feature type="domain" description="IFT121-like zinc finger" evidence="10">
    <location>
        <begin position="1235"/>
        <end position="1278"/>
    </location>
</feature>
<keyword evidence="2" id="KW-0963">Cytoplasm</keyword>
<dbReference type="Pfam" id="PF23387">
    <property type="entry name" value="TPR_IFT80_172"/>
    <property type="match status" value="1"/>
</dbReference>
<dbReference type="EMBL" id="BMAO01029812">
    <property type="protein sequence ID" value="GFR34092.1"/>
    <property type="molecule type" value="Genomic_DNA"/>
</dbReference>
<feature type="repeat" description="WD" evidence="9">
    <location>
        <begin position="65"/>
        <end position="96"/>
    </location>
</feature>
<dbReference type="Gene3D" id="1.25.40.470">
    <property type="match status" value="1"/>
</dbReference>
<evidence type="ECO:0000259" key="14">
    <source>
        <dbReference type="Pfam" id="PF25768"/>
    </source>
</evidence>
<dbReference type="Pfam" id="PF25170">
    <property type="entry name" value="TPR_WDR35"/>
    <property type="match status" value="1"/>
</dbReference>
<dbReference type="PANTHER" id="PTHR12764:SF5">
    <property type="entry name" value="LD29485P"/>
    <property type="match status" value="1"/>
</dbReference>
<feature type="domain" description="IFT121/TULP4 N-terminal" evidence="13">
    <location>
        <begin position="1"/>
        <end position="326"/>
    </location>
</feature>
<dbReference type="SUPFAM" id="SSF48452">
    <property type="entry name" value="TPR-like"/>
    <property type="match status" value="1"/>
</dbReference>
<keyword evidence="3 9" id="KW-0853">WD repeat</keyword>
<evidence type="ECO:0000313" key="16">
    <source>
        <dbReference type="Proteomes" id="UP000887116"/>
    </source>
</evidence>
<evidence type="ECO:0000256" key="8">
    <source>
        <dbReference type="ARBA" id="ARBA00023273"/>
    </source>
</evidence>
<feature type="domain" description="IFT121 second beta-propeller" evidence="12">
    <location>
        <begin position="672"/>
        <end position="754"/>
    </location>
</feature>
<reference evidence="15" key="1">
    <citation type="submission" date="2020-07" db="EMBL/GenBank/DDBJ databases">
        <title>Multicomponent nature underlies the extraordinary mechanical properties of spider dragline silk.</title>
        <authorList>
            <person name="Kono N."/>
            <person name="Nakamura H."/>
            <person name="Mori M."/>
            <person name="Yoshida Y."/>
            <person name="Ohtoshi R."/>
            <person name="Malay A.D."/>
            <person name="Moran D.A.P."/>
            <person name="Tomita M."/>
            <person name="Numata K."/>
            <person name="Arakawa K."/>
        </authorList>
    </citation>
    <scope>NUCLEOTIDE SEQUENCE</scope>
</reference>
<evidence type="ECO:0000256" key="9">
    <source>
        <dbReference type="PROSITE-ProRule" id="PRU00221"/>
    </source>
</evidence>
<dbReference type="InterPro" id="IPR001680">
    <property type="entry name" value="WD40_rpt"/>
</dbReference>
<dbReference type="PANTHER" id="PTHR12764">
    <property type="entry name" value="WD REPEAT DOMAIN-RELATED"/>
    <property type="match status" value="1"/>
</dbReference>
<dbReference type="Pfam" id="PF24797">
    <property type="entry name" value="Beta-prop_WDR35_TULP_N"/>
    <property type="match status" value="1"/>
</dbReference>
<dbReference type="Gene3D" id="2.130.10.10">
    <property type="entry name" value="YVTN repeat-like/Quinoprotein amine dehydrogenase"/>
    <property type="match status" value="1"/>
</dbReference>
<evidence type="ECO:0000256" key="1">
    <source>
        <dbReference type="ARBA" id="ARBA00004120"/>
    </source>
</evidence>